<dbReference type="Pfam" id="PF00848">
    <property type="entry name" value="Ring_hydroxyl_A"/>
    <property type="match status" value="1"/>
</dbReference>
<dbReference type="Gene3D" id="3.90.380.10">
    <property type="entry name" value="Naphthalene 1,2-dioxygenase Alpha Subunit, Chain A, domain 1"/>
    <property type="match status" value="1"/>
</dbReference>
<dbReference type="PANTHER" id="PTHR43756:SF5">
    <property type="entry name" value="CHOLINE MONOOXYGENASE, CHLOROPLASTIC"/>
    <property type="match status" value="1"/>
</dbReference>
<sequence length="411" mass="46677">MSGSIYDEVEKVIDFESARVGPRSDFPPLPEIPGGRYTSPDFHDLEREHVLSKSWVCAGRDEDLRKPGDYRLWDRLGVPLLLIRGKDDKLRAFYNTCRHRGAPVVRDSSGNTRLLRCQYHSWSYGLDGKLKGVPDERDFPCLNKADRGLIEASCDTWGGWVFVNLDRDAQPLMDYLGPIVSELDCVGMEKLRTIHVQDYPIACNWKVAMDAFLEVYHINTIHPTNAGIMLDSKAAAMGLLEGGHSRMATRKRMNEGLNFVEFEGAPDIPSMPDFYRLNNVAYMMFPNLITPVEPTGFPILLFWPDGVGHCTMQAIYVAPDWGEGERPAFWDRFLPIFHDVLQEDMMNLGPIQRSLESGGFTGMMINYQERRIYWFHEEVDRCIGPGRVPAGLAVEQLLEPFVEQPLSEAAE</sequence>
<dbReference type="CDD" id="cd00680">
    <property type="entry name" value="RHO_alpha_C"/>
    <property type="match status" value="1"/>
</dbReference>
<dbReference type="Gene3D" id="2.102.10.10">
    <property type="entry name" value="Rieske [2Fe-2S] iron-sulphur domain"/>
    <property type="match status" value="1"/>
</dbReference>
<dbReference type="SUPFAM" id="SSF50022">
    <property type="entry name" value="ISP domain"/>
    <property type="match status" value="1"/>
</dbReference>
<evidence type="ECO:0000256" key="7">
    <source>
        <dbReference type="ARBA" id="ARBA00023027"/>
    </source>
</evidence>
<dbReference type="STRING" id="428990.SAMN06295987_1037"/>
<dbReference type="InterPro" id="IPR015879">
    <property type="entry name" value="Ring_hydroxy_dOase_asu_C_dom"/>
</dbReference>
<dbReference type="CDD" id="cd03469">
    <property type="entry name" value="Rieske_RO_Alpha_N"/>
    <property type="match status" value="1"/>
</dbReference>
<dbReference type="AlphaFoldDB" id="A0A1U6HSR8"/>
<comment type="cofactor">
    <cofactor evidence="1">
        <name>Fe cation</name>
        <dbReference type="ChEBI" id="CHEBI:24875"/>
    </cofactor>
</comment>
<evidence type="ECO:0000256" key="5">
    <source>
        <dbReference type="ARBA" id="ARBA00023004"/>
    </source>
</evidence>
<dbReference type="PANTHER" id="PTHR43756">
    <property type="entry name" value="CHOLINE MONOOXYGENASE, CHLOROPLASTIC"/>
    <property type="match status" value="1"/>
</dbReference>
<dbReference type="InterPro" id="IPR001663">
    <property type="entry name" value="Rng_hydr_dOase-A"/>
</dbReference>
<accession>A0A1U6HSR8</accession>
<keyword evidence="10" id="KW-1185">Reference proteome</keyword>
<dbReference type="GO" id="GO:0051537">
    <property type="term" value="F:2 iron, 2 sulfur cluster binding"/>
    <property type="evidence" value="ECO:0007669"/>
    <property type="project" value="UniProtKB-KW"/>
</dbReference>
<dbReference type="PROSITE" id="PS00570">
    <property type="entry name" value="RING_HYDROXYL_ALPHA"/>
    <property type="match status" value="1"/>
</dbReference>
<evidence type="ECO:0000259" key="8">
    <source>
        <dbReference type="PROSITE" id="PS51296"/>
    </source>
</evidence>
<protein>
    <submittedName>
        <fullName evidence="9">Phenylpropionate dioxygenase, large terminal subunit</fullName>
    </submittedName>
</protein>
<gene>
    <name evidence="9" type="ORF">SAMN06295987_1037</name>
</gene>
<dbReference type="InterPro" id="IPR017941">
    <property type="entry name" value="Rieske_2Fe-2S"/>
</dbReference>
<dbReference type="InterPro" id="IPR015881">
    <property type="entry name" value="ARHD_Rieske_2Fe_2S"/>
</dbReference>
<evidence type="ECO:0000256" key="3">
    <source>
        <dbReference type="ARBA" id="ARBA00022723"/>
    </source>
</evidence>
<feature type="domain" description="Rieske" evidence="8">
    <location>
        <begin position="55"/>
        <end position="163"/>
    </location>
</feature>
<reference evidence="10" key="1">
    <citation type="submission" date="2017-02" db="EMBL/GenBank/DDBJ databases">
        <authorList>
            <person name="Varghese N."/>
            <person name="Submissions S."/>
        </authorList>
    </citation>
    <scope>NUCLEOTIDE SEQUENCE [LARGE SCALE GENOMIC DNA]</scope>
    <source>
        <strain evidence="10">SM117</strain>
    </source>
</reference>
<keyword evidence="9" id="KW-0223">Dioxygenase</keyword>
<evidence type="ECO:0000256" key="1">
    <source>
        <dbReference type="ARBA" id="ARBA00001962"/>
    </source>
</evidence>
<keyword evidence="6" id="KW-0411">Iron-sulfur</keyword>
<dbReference type="SUPFAM" id="SSF55961">
    <property type="entry name" value="Bet v1-like"/>
    <property type="match status" value="1"/>
</dbReference>
<proteinExistence type="predicted"/>
<dbReference type="GO" id="GO:0051213">
    <property type="term" value="F:dioxygenase activity"/>
    <property type="evidence" value="ECO:0007669"/>
    <property type="project" value="UniProtKB-KW"/>
</dbReference>
<evidence type="ECO:0000256" key="6">
    <source>
        <dbReference type="ARBA" id="ARBA00023014"/>
    </source>
</evidence>
<evidence type="ECO:0000256" key="4">
    <source>
        <dbReference type="ARBA" id="ARBA00023002"/>
    </source>
</evidence>
<keyword evidence="7" id="KW-0520">NAD</keyword>
<dbReference type="EMBL" id="FVZE01000003">
    <property type="protein sequence ID" value="SLJ98847.1"/>
    <property type="molecule type" value="Genomic_DNA"/>
</dbReference>
<evidence type="ECO:0000256" key="2">
    <source>
        <dbReference type="ARBA" id="ARBA00022714"/>
    </source>
</evidence>
<keyword evidence="3" id="KW-0479">Metal-binding</keyword>
<name>A0A1U6HSR8_9SPHN</name>
<dbReference type="RefSeq" id="WP_079730401.1">
    <property type="nucleotide sequence ID" value="NZ_FVZE01000003.1"/>
</dbReference>
<dbReference type="InterPro" id="IPR036922">
    <property type="entry name" value="Rieske_2Fe-2S_sf"/>
</dbReference>
<keyword evidence="4" id="KW-0560">Oxidoreductase</keyword>
<organism evidence="9 10">
    <name type="scientific">Novosphingobium mathurense</name>
    <dbReference type="NCBI Taxonomy" id="428990"/>
    <lineage>
        <taxon>Bacteria</taxon>
        <taxon>Pseudomonadati</taxon>
        <taxon>Pseudomonadota</taxon>
        <taxon>Alphaproteobacteria</taxon>
        <taxon>Sphingomonadales</taxon>
        <taxon>Sphingomonadaceae</taxon>
        <taxon>Novosphingobium</taxon>
    </lineage>
</organism>
<evidence type="ECO:0000313" key="10">
    <source>
        <dbReference type="Proteomes" id="UP000190989"/>
    </source>
</evidence>
<dbReference type="PROSITE" id="PS51296">
    <property type="entry name" value="RIESKE"/>
    <property type="match status" value="1"/>
</dbReference>
<dbReference type="Proteomes" id="UP000190989">
    <property type="component" value="Unassembled WGS sequence"/>
</dbReference>
<dbReference type="Pfam" id="PF00355">
    <property type="entry name" value="Rieske"/>
    <property type="match status" value="1"/>
</dbReference>
<dbReference type="PRINTS" id="PR00090">
    <property type="entry name" value="RNGDIOXGNASE"/>
</dbReference>
<keyword evidence="5" id="KW-0408">Iron</keyword>
<dbReference type="GO" id="GO:0005506">
    <property type="term" value="F:iron ion binding"/>
    <property type="evidence" value="ECO:0007669"/>
    <property type="project" value="InterPro"/>
</dbReference>
<evidence type="ECO:0000313" key="9">
    <source>
        <dbReference type="EMBL" id="SLJ98847.1"/>
    </source>
</evidence>
<keyword evidence="2" id="KW-0001">2Fe-2S</keyword>